<dbReference type="EMBL" id="HG966617">
    <property type="protein sequence ID" value="CDO59096.1"/>
    <property type="molecule type" value="Genomic_DNA"/>
</dbReference>
<evidence type="ECO:0000313" key="3">
    <source>
        <dbReference type="Proteomes" id="UP000032160"/>
    </source>
</evidence>
<evidence type="ECO:0000256" key="1">
    <source>
        <dbReference type="SAM" id="MobiDB-lite"/>
    </source>
</evidence>
<sequence length="413" mass="44867">MASLAFVCFVPGSMVMAQIPERGLGVTDRERPEYDPVGIRVGGFIMYPSVTSSVTYTDNQFAQPANEQDDTIFILAPEILVESQWSRHSLNLSGGLASSFHDKNDSDDATDYGVGAEGRLDITRATSLSVSGGYDVTHEDRGDPDQPATAVEPTQVTEVTAEAALDQRFNRLSLRPAISFSDVDFEDVALIGGGTVNNDDRDRQELVASLRGGYEVSPALEVFVEGRYRTIDYDSFDDNLGGGGVARRDSKGYDALIGASFDVGRVARGEVAVGYTEQDYDSSLIPSIDGFIYEAGISWFLTELTTLNLLGTRQTEETTLAGASGNVTTEGNLRVDHELLRNLLIGVEGSYANETFEGIGREDDNYSAAVDVTYLINRNLRAQVGYEFESRETNAIGAEFDQNTVFLVLRAAL</sequence>
<dbReference type="InterPro" id="IPR018759">
    <property type="entry name" value="BBP2_2"/>
</dbReference>
<name>X5MMA7_9HYPH</name>
<dbReference type="HOGENOM" id="CLU_049024_0_0_5"/>
<dbReference type="Proteomes" id="UP000032160">
    <property type="component" value="Chromosome I"/>
</dbReference>
<accession>X5MMA7</accession>
<keyword evidence="3" id="KW-1185">Reference proteome</keyword>
<proteinExistence type="predicted"/>
<dbReference type="SUPFAM" id="SSF56935">
    <property type="entry name" value="Porins"/>
    <property type="match status" value="1"/>
</dbReference>
<reference evidence="2 3" key="1">
    <citation type="journal article" date="2014" name="Front. Genet.">
        <title>Genome and metabolic network of "Candidatus Phaeomarinobacter ectocarpi" Ec32, a new candidate genus of Alphaproteobacteria frequently associated with brown algae.</title>
        <authorList>
            <person name="Dittami S.M."/>
            <person name="Barbeyron T."/>
            <person name="Boyen C."/>
            <person name="Cambefort J."/>
            <person name="Collet G."/>
            <person name="Delage L."/>
            <person name="Gobet A."/>
            <person name="Groisillier A."/>
            <person name="Leblanc C."/>
            <person name="Michel G."/>
            <person name="Scornet D."/>
            <person name="Siegel A."/>
            <person name="Tapia J.E."/>
            <person name="Tonon T."/>
        </authorList>
    </citation>
    <scope>NUCLEOTIDE SEQUENCE [LARGE SCALE GENOMIC DNA]</scope>
    <source>
        <strain evidence="2 3">Ec32</strain>
    </source>
</reference>
<evidence type="ECO:0000313" key="2">
    <source>
        <dbReference type="EMBL" id="CDO59096.1"/>
    </source>
</evidence>
<feature type="region of interest" description="Disordered" evidence="1">
    <location>
        <begin position="131"/>
        <end position="153"/>
    </location>
</feature>
<dbReference type="RefSeq" id="WP_206778002.1">
    <property type="nucleotide sequence ID" value="NZ_HG966617.1"/>
</dbReference>
<dbReference type="Pfam" id="PF10082">
    <property type="entry name" value="BBP2_2"/>
    <property type="match status" value="1"/>
</dbReference>
<dbReference type="KEGG" id="pect:BN1012_Phect882"/>
<dbReference type="STRING" id="1458461.BN1012_Phect882"/>
<dbReference type="AlphaFoldDB" id="X5MMA7"/>
<gene>
    <name evidence="2" type="ORF">BN1012_Phect882</name>
</gene>
<protein>
    <submittedName>
        <fullName evidence="2">Outer membrane protein</fullName>
    </submittedName>
</protein>
<organism evidence="2 3">
    <name type="scientific">Candidatus Phaeomarinibacter ectocarpi</name>
    <dbReference type="NCBI Taxonomy" id="1458461"/>
    <lineage>
        <taxon>Bacteria</taxon>
        <taxon>Pseudomonadati</taxon>
        <taxon>Pseudomonadota</taxon>
        <taxon>Alphaproteobacteria</taxon>
        <taxon>Hyphomicrobiales</taxon>
        <taxon>Parvibaculaceae</taxon>
        <taxon>Candidatus Phaeomarinibacter</taxon>
    </lineage>
</organism>